<proteinExistence type="predicted"/>
<keyword evidence="3" id="KW-1185">Reference proteome</keyword>
<gene>
    <name evidence="2" type="ORF">PIB30_062472</name>
</gene>
<name>A0ABU6YMC8_9FABA</name>
<feature type="region of interest" description="Disordered" evidence="1">
    <location>
        <begin position="62"/>
        <end position="112"/>
    </location>
</feature>
<dbReference type="EMBL" id="JASCZI010242236">
    <property type="protein sequence ID" value="MED6210253.1"/>
    <property type="molecule type" value="Genomic_DNA"/>
</dbReference>
<comment type="caution">
    <text evidence="2">The sequence shown here is derived from an EMBL/GenBank/DDBJ whole genome shotgun (WGS) entry which is preliminary data.</text>
</comment>
<protein>
    <submittedName>
        <fullName evidence="2">Uncharacterized protein</fullName>
    </submittedName>
</protein>
<evidence type="ECO:0000313" key="2">
    <source>
        <dbReference type="EMBL" id="MED6210253.1"/>
    </source>
</evidence>
<organism evidence="2 3">
    <name type="scientific">Stylosanthes scabra</name>
    <dbReference type="NCBI Taxonomy" id="79078"/>
    <lineage>
        <taxon>Eukaryota</taxon>
        <taxon>Viridiplantae</taxon>
        <taxon>Streptophyta</taxon>
        <taxon>Embryophyta</taxon>
        <taxon>Tracheophyta</taxon>
        <taxon>Spermatophyta</taxon>
        <taxon>Magnoliopsida</taxon>
        <taxon>eudicotyledons</taxon>
        <taxon>Gunneridae</taxon>
        <taxon>Pentapetalae</taxon>
        <taxon>rosids</taxon>
        <taxon>fabids</taxon>
        <taxon>Fabales</taxon>
        <taxon>Fabaceae</taxon>
        <taxon>Papilionoideae</taxon>
        <taxon>50 kb inversion clade</taxon>
        <taxon>dalbergioids sensu lato</taxon>
        <taxon>Dalbergieae</taxon>
        <taxon>Pterocarpus clade</taxon>
        <taxon>Stylosanthes</taxon>
    </lineage>
</organism>
<accession>A0ABU6YMC8</accession>
<evidence type="ECO:0000313" key="3">
    <source>
        <dbReference type="Proteomes" id="UP001341840"/>
    </source>
</evidence>
<reference evidence="2 3" key="1">
    <citation type="journal article" date="2023" name="Plants (Basel)">
        <title>Bridging the Gap: Combining Genomics and Transcriptomics Approaches to Understand Stylosanthes scabra, an Orphan Legume from the Brazilian Caatinga.</title>
        <authorList>
            <person name="Ferreira-Neto J.R.C."/>
            <person name="da Silva M.D."/>
            <person name="Binneck E."/>
            <person name="de Melo N.F."/>
            <person name="da Silva R.H."/>
            <person name="de Melo A.L.T.M."/>
            <person name="Pandolfi V."/>
            <person name="Bustamante F.O."/>
            <person name="Brasileiro-Vidal A.C."/>
            <person name="Benko-Iseppon A.M."/>
        </authorList>
    </citation>
    <scope>NUCLEOTIDE SEQUENCE [LARGE SCALE GENOMIC DNA]</scope>
    <source>
        <tissue evidence="2">Leaves</tissue>
    </source>
</reference>
<evidence type="ECO:0000256" key="1">
    <source>
        <dbReference type="SAM" id="MobiDB-lite"/>
    </source>
</evidence>
<sequence>MKGSNGKTNVIAWIVWALECYLNKKNDATGMGMMLDQNSSSSCPFPSGFGPCKEGAHIHIELTDKENRGSAREGTEENRTGEHGDSPATKETKDASKGAGMKEDEDIEEDKQTLQLYQIGGMGFDEDEKVVLATLKKKRTNKDKDQHNKSKGNRLTAKIVGLKFSKRLIR</sequence>
<feature type="compositionally biased region" description="Basic and acidic residues" evidence="1">
    <location>
        <begin position="62"/>
        <end position="102"/>
    </location>
</feature>
<dbReference type="Proteomes" id="UP001341840">
    <property type="component" value="Unassembled WGS sequence"/>
</dbReference>